<organism evidence="1 2">
    <name type="scientific">Nocardioides pocheonensis</name>
    <dbReference type="NCBI Taxonomy" id="661485"/>
    <lineage>
        <taxon>Bacteria</taxon>
        <taxon>Bacillati</taxon>
        <taxon>Actinomycetota</taxon>
        <taxon>Actinomycetes</taxon>
        <taxon>Propionibacteriales</taxon>
        <taxon>Nocardioidaceae</taxon>
        <taxon>Nocardioides</taxon>
    </lineage>
</organism>
<keyword evidence="2" id="KW-1185">Reference proteome</keyword>
<reference evidence="1 2" key="1">
    <citation type="submission" date="2018-11" db="EMBL/GenBank/DDBJ databases">
        <authorList>
            <person name="Li F."/>
        </authorList>
    </citation>
    <scope>NUCLEOTIDE SEQUENCE [LARGE SCALE GENOMIC DNA]</scope>
    <source>
        <strain evidence="1 2">Gsoil 818</strain>
    </source>
</reference>
<dbReference type="EMBL" id="RJSF01000041">
    <property type="protein sequence ID" value="RNM13271.1"/>
    <property type="molecule type" value="Genomic_DNA"/>
</dbReference>
<accession>A0A3N0GLI6</accession>
<dbReference type="Proteomes" id="UP000279994">
    <property type="component" value="Unassembled WGS sequence"/>
</dbReference>
<gene>
    <name evidence="1" type="ORF">EFL26_15760</name>
</gene>
<protein>
    <submittedName>
        <fullName evidence="1">Uncharacterized protein</fullName>
    </submittedName>
</protein>
<proteinExistence type="predicted"/>
<evidence type="ECO:0000313" key="1">
    <source>
        <dbReference type="EMBL" id="RNM13271.1"/>
    </source>
</evidence>
<sequence>MDADNSLTITRRSLHGVAELLLAGPQHAAHGTIRLRPQPRGFGTTCAPDIRVVGASVIADDRSVAIDGRTARDIGDELGIRPVGLSAVYHDGSGIGPDDVLHGDQASAERIAHAYALGDQALRAFAPDQEPTLWPEHFDLGVTLEDRRVNLGVSPGDGAIAVPYMYVGPWQPPAVDAFWTQPFGAARPLPDSADEIAAFFSEGMDRLRHAPR</sequence>
<dbReference type="RefSeq" id="WP_123223876.1">
    <property type="nucleotide sequence ID" value="NZ_RJSF01000041.1"/>
</dbReference>
<name>A0A3N0GLI6_9ACTN</name>
<comment type="caution">
    <text evidence="1">The sequence shown here is derived from an EMBL/GenBank/DDBJ whole genome shotgun (WGS) entry which is preliminary data.</text>
</comment>
<dbReference type="OrthoDB" id="3211725at2"/>
<evidence type="ECO:0000313" key="2">
    <source>
        <dbReference type="Proteomes" id="UP000279994"/>
    </source>
</evidence>
<dbReference type="AlphaFoldDB" id="A0A3N0GLI6"/>